<dbReference type="EMBL" id="HG996468">
    <property type="protein sequence ID" value="CAG1849230.1"/>
    <property type="molecule type" value="Genomic_DNA"/>
</dbReference>
<feature type="region of interest" description="Disordered" evidence="1">
    <location>
        <begin position="161"/>
        <end position="188"/>
    </location>
</feature>
<name>A0A804I8P1_MUSAM</name>
<evidence type="ECO:0000256" key="1">
    <source>
        <dbReference type="SAM" id="MobiDB-lite"/>
    </source>
</evidence>
<dbReference type="OrthoDB" id="1937743at2759"/>
<evidence type="ECO:0000313" key="4">
    <source>
        <dbReference type="Proteomes" id="UP000012960"/>
    </source>
</evidence>
<dbReference type="AlphaFoldDB" id="A0A804I8P1"/>
<dbReference type="PANTHER" id="PTHR35510">
    <property type="entry name" value="DBH-LIKE MONOOXYGENASE"/>
    <property type="match status" value="1"/>
</dbReference>
<reference evidence="2" key="1">
    <citation type="submission" date="2021-03" db="EMBL/GenBank/DDBJ databases">
        <authorList>
            <consortium name="Genoscope - CEA"/>
            <person name="William W."/>
        </authorList>
    </citation>
    <scope>NUCLEOTIDE SEQUENCE</scope>
    <source>
        <strain evidence="2">Doubled-haploid Pahang</strain>
    </source>
</reference>
<sequence>MTGFWHGKLKRKDLEEVYDDFAEFSLSSPARKIRRLDAELPPIMEEGEPTSTLVYNQQLPQGNISSSDMQISGSVVSEAMSGYPLDNEERAIVLYKPVETPLILSPGPDNVSLRVSLDFIDGIRHHIFNPGNRSFDKKDQHTGVSNSCLAVIPWVPPHAATATNGFGGSESESKLSQEPMEAEETEVASMEVEEVTEQATSYGLDSEGFQQRQQHCLNPQYLPGASSPIMWSL</sequence>
<protein>
    <submittedName>
        <fullName evidence="2">(wild Malaysian banana) hypothetical protein</fullName>
    </submittedName>
</protein>
<dbReference type="OMA" id="VPWAPAQ"/>
<dbReference type="EnsemblPlants" id="Ma03_t05310.1">
    <property type="protein sequence ID" value="Ma03_p05310.1"/>
    <property type="gene ID" value="Ma03_g05310"/>
</dbReference>
<organism evidence="3 4">
    <name type="scientific">Musa acuminata subsp. malaccensis</name>
    <name type="common">Wild banana</name>
    <name type="synonym">Musa malaccensis</name>
    <dbReference type="NCBI Taxonomy" id="214687"/>
    <lineage>
        <taxon>Eukaryota</taxon>
        <taxon>Viridiplantae</taxon>
        <taxon>Streptophyta</taxon>
        <taxon>Embryophyta</taxon>
        <taxon>Tracheophyta</taxon>
        <taxon>Spermatophyta</taxon>
        <taxon>Magnoliopsida</taxon>
        <taxon>Liliopsida</taxon>
        <taxon>Zingiberales</taxon>
        <taxon>Musaceae</taxon>
        <taxon>Musa</taxon>
    </lineage>
</organism>
<accession>A0A804I8P1</accession>
<keyword evidence="4" id="KW-1185">Reference proteome</keyword>
<gene>
    <name evidence="2" type="ORF">GSMUA_208160.1</name>
</gene>
<evidence type="ECO:0000313" key="2">
    <source>
        <dbReference type="EMBL" id="CAG1849230.1"/>
    </source>
</evidence>
<dbReference type="Proteomes" id="UP000012960">
    <property type="component" value="Unplaced"/>
</dbReference>
<dbReference type="FunCoup" id="A0A804I8P1">
    <property type="interactions" value="3108"/>
</dbReference>
<reference evidence="3" key="2">
    <citation type="submission" date="2021-05" db="UniProtKB">
        <authorList>
            <consortium name="EnsemblPlants"/>
        </authorList>
    </citation>
    <scope>IDENTIFICATION</scope>
    <source>
        <strain evidence="3">subsp. malaccensis</strain>
    </source>
</reference>
<dbReference type="PANTHER" id="PTHR35510:SF1">
    <property type="entry name" value="DBH-LIKE MONOOXYGENASE"/>
    <property type="match status" value="1"/>
</dbReference>
<dbReference type="Gramene" id="Ma03_t05310.1">
    <property type="protein sequence ID" value="Ma03_p05310.1"/>
    <property type="gene ID" value="Ma03_g05310"/>
</dbReference>
<proteinExistence type="predicted"/>
<evidence type="ECO:0000313" key="3">
    <source>
        <dbReference type="EnsemblPlants" id="Ma03_p05310.1"/>
    </source>
</evidence>